<evidence type="ECO:0000313" key="1">
    <source>
        <dbReference type="EMBL" id="TQO19672.1"/>
    </source>
</evidence>
<dbReference type="RefSeq" id="WP_141990133.1">
    <property type="nucleotide sequence ID" value="NZ_VFRA01000001.1"/>
</dbReference>
<name>A0A8H2PUH6_9MICO</name>
<dbReference type="AlphaFoldDB" id="A0A8H2PUH6"/>
<gene>
    <name evidence="1" type="ORF">FB472_1243</name>
</gene>
<comment type="caution">
    <text evidence="1">The sequence shown here is derived from an EMBL/GenBank/DDBJ whole genome shotgun (WGS) entry which is preliminary data.</text>
</comment>
<dbReference type="Proteomes" id="UP000316560">
    <property type="component" value="Unassembled WGS sequence"/>
</dbReference>
<organism evidence="1 2">
    <name type="scientific">Rhodoglobus vestalii</name>
    <dbReference type="NCBI Taxonomy" id="193384"/>
    <lineage>
        <taxon>Bacteria</taxon>
        <taxon>Bacillati</taxon>
        <taxon>Actinomycetota</taxon>
        <taxon>Actinomycetes</taxon>
        <taxon>Micrococcales</taxon>
        <taxon>Microbacteriaceae</taxon>
        <taxon>Rhodoglobus</taxon>
    </lineage>
</organism>
<dbReference type="OrthoDB" id="9809663at2"/>
<dbReference type="EMBL" id="VFRA01000001">
    <property type="protein sequence ID" value="TQO19672.1"/>
    <property type="molecule type" value="Genomic_DNA"/>
</dbReference>
<reference evidence="1 2" key="1">
    <citation type="submission" date="2019-06" db="EMBL/GenBank/DDBJ databases">
        <title>Sequencing the genomes of 1000 actinobacteria strains.</title>
        <authorList>
            <person name="Klenk H.-P."/>
        </authorList>
    </citation>
    <scope>NUCLEOTIDE SEQUENCE [LARGE SCALE GENOMIC DNA]</scope>
    <source>
        <strain evidence="1 2">DSM 21947</strain>
    </source>
</reference>
<accession>A0A8H2PUH6</accession>
<evidence type="ECO:0000313" key="2">
    <source>
        <dbReference type="Proteomes" id="UP000316560"/>
    </source>
</evidence>
<keyword evidence="2" id="KW-1185">Reference proteome</keyword>
<proteinExistence type="predicted"/>
<sequence>MGTVIGLNGKPVHPLMPTIRAALLADGSASQRLEGLTVSVDEWRRVVRVVARELDRPVRTFVSAGAVHAVLRDWPADGHEMELHDQAMKEAVEASALIIEMTSPIARCPSCGRERVWRPGDRFEKSGTITCPHCGLVELQPGPR</sequence>
<protein>
    <submittedName>
        <fullName evidence="1">Uncharacterized protein</fullName>
    </submittedName>
</protein>